<evidence type="ECO:0000259" key="3">
    <source>
        <dbReference type="Pfam" id="PF00571"/>
    </source>
</evidence>
<dbReference type="OrthoDB" id="681454at2759"/>
<proteinExistence type="predicted"/>
<evidence type="ECO:0000256" key="2">
    <source>
        <dbReference type="ARBA" id="ARBA00023122"/>
    </source>
</evidence>
<dbReference type="InterPro" id="IPR050511">
    <property type="entry name" value="AMPK_gamma/SDS23_families"/>
</dbReference>
<feature type="domain" description="CBS" evidence="3">
    <location>
        <begin position="368"/>
        <end position="416"/>
    </location>
</feature>
<dbReference type="InterPro" id="IPR000644">
    <property type="entry name" value="CBS_dom"/>
</dbReference>
<dbReference type="AlphaFoldDB" id="A0A4Y7JZD6"/>
<evidence type="ECO:0000313" key="5">
    <source>
        <dbReference type="Proteomes" id="UP000316621"/>
    </source>
</evidence>
<dbReference type="Pfam" id="PF00571">
    <property type="entry name" value="CBS"/>
    <property type="match status" value="1"/>
</dbReference>
<organism evidence="4 5">
    <name type="scientific">Papaver somniferum</name>
    <name type="common">Opium poppy</name>
    <dbReference type="NCBI Taxonomy" id="3469"/>
    <lineage>
        <taxon>Eukaryota</taxon>
        <taxon>Viridiplantae</taxon>
        <taxon>Streptophyta</taxon>
        <taxon>Embryophyta</taxon>
        <taxon>Tracheophyta</taxon>
        <taxon>Spermatophyta</taxon>
        <taxon>Magnoliopsida</taxon>
        <taxon>Ranunculales</taxon>
        <taxon>Papaveraceae</taxon>
        <taxon>Papaveroideae</taxon>
        <taxon>Papaver</taxon>
    </lineage>
</organism>
<evidence type="ECO:0000256" key="1">
    <source>
        <dbReference type="ARBA" id="ARBA00022737"/>
    </source>
</evidence>
<keyword evidence="1" id="KW-0677">Repeat</keyword>
<dbReference type="GO" id="GO:0005737">
    <property type="term" value="C:cytoplasm"/>
    <property type="evidence" value="ECO:0007669"/>
    <property type="project" value="TreeGrafter"/>
</dbReference>
<dbReference type="PANTHER" id="PTHR13780">
    <property type="entry name" value="AMP-ACTIVATED PROTEIN KINASE, GAMMA REGULATORY SUBUNIT"/>
    <property type="match status" value="1"/>
</dbReference>
<gene>
    <name evidence="4" type="ORF">C5167_009114</name>
</gene>
<dbReference type="OMA" id="LECCDET"/>
<dbReference type="SUPFAM" id="SSF54631">
    <property type="entry name" value="CBS-domain pair"/>
    <property type="match status" value="1"/>
</dbReference>
<protein>
    <recommendedName>
        <fullName evidence="3">CBS domain-containing protein</fullName>
    </recommendedName>
</protein>
<accession>A0A4Y7JZD6</accession>
<dbReference type="PANTHER" id="PTHR13780:SF128">
    <property type="entry name" value="CBS DOMAIN-CONTAINING PROTEIN"/>
    <property type="match status" value="1"/>
</dbReference>
<dbReference type="Gene3D" id="3.10.580.10">
    <property type="entry name" value="CBS-domain"/>
    <property type="match status" value="1"/>
</dbReference>
<reference evidence="4 5" key="1">
    <citation type="journal article" date="2018" name="Science">
        <title>The opium poppy genome and morphinan production.</title>
        <authorList>
            <person name="Guo L."/>
            <person name="Winzer T."/>
            <person name="Yang X."/>
            <person name="Li Y."/>
            <person name="Ning Z."/>
            <person name="He Z."/>
            <person name="Teodor R."/>
            <person name="Lu Y."/>
            <person name="Bowser T.A."/>
            <person name="Graham I.A."/>
            <person name="Ye K."/>
        </authorList>
    </citation>
    <scope>NUCLEOTIDE SEQUENCE [LARGE SCALE GENOMIC DNA]</scope>
    <source>
        <strain evidence="5">cv. HN1</strain>
        <tissue evidence="4">Leaves</tissue>
    </source>
</reference>
<dbReference type="Proteomes" id="UP000316621">
    <property type="component" value="Chromosome 6"/>
</dbReference>
<name>A0A4Y7JZD6_PAPSO</name>
<dbReference type="EMBL" id="CM010720">
    <property type="protein sequence ID" value="RZC65430.1"/>
    <property type="molecule type" value="Genomic_DNA"/>
</dbReference>
<keyword evidence="2" id="KW-0129">CBS domain</keyword>
<dbReference type="STRING" id="3469.A0A4Y7JZD6"/>
<evidence type="ECO:0000313" key="4">
    <source>
        <dbReference type="EMBL" id="RZC65430.1"/>
    </source>
</evidence>
<sequence>MAISLLSHEVSDLCLGKPALRSLSISASISDALSVLKFTGENYISIWSCDHSDLLKIGNSCGEEEKCRCIGKICMVNIVCYLCKEENVSNPCLALKSPVSVLLPEDVSPGVIRHVEPHSSLLEVIDLIIEGGAQNLIVPLKTSSRKKLLSKSSFGPTHHSGHEFCWLTQEDVIRYLLNLIGLFSPTPFYSIESLDIIDPEILAVGYHDPASSAVTAISNALAQQTSVAVVDELGKLLGEISPLTLSNSEETVAAAITTLSAGELMSYIDCGGPPSHLIKKVKTRLEERNLQGMLDLIQELSMSKSSSSSSQAFSSFWSSSSSSSSSSDDECASTLLRSCSDNTPTRSNSMSSRCSRSSCYSARLVRRSEAIVCNRRSSLVAVMIQALAHRVNYVWVIEDDYTLVGIVTFSEMLKIFWEHLNSI</sequence>
<dbReference type="InterPro" id="IPR046342">
    <property type="entry name" value="CBS_dom_sf"/>
</dbReference>
<dbReference type="GO" id="GO:0005634">
    <property type="term" value="C:nucleus"/>
    <property type="evidence" value="ECO:0007669"/>
    <property type="project" value="TreeGrafter"/>
</dbReference>
<dbReference type="Gramene" id="RZC65430">
    <property type="protein sequence ID" value="RZC65430"/>
    <property type="gene ID" value="C5167_009114"/>
</dbReference>
<keyword evidence="5" id="KW-1185">Reference proteome</keyword>